<proteinExistence type="predicted"/>
<organism evidence="2 3">
    <name type="scientific">Cuscuta europaea</name>
    <name type="common">European dodder</name>
    <dbReference type="NCBI Taxonomy" id="41803"/>
    <lineage>
        <taxon>Eukaryota</taxon>
        <taxon>Viridiplantae</taxon>
        <taxon>Streptophyta</taxon>
        <taxon>Embryophyta</taxon>
        <taxon>Tracheophyta</taxon>
        <taxon>Spermatophyta</taxon>
        <taxon>Magnoliopsida</taxon>
        <taxon>eudicotyledons</taxon>
        <taxon>Gunneridae</taxon>
        <taxon>Pentapetalae</taxon>
        <taxon>asterids</taxon>
        <taxon>lamiids</taxon>
        <taxon>Solanales</taxon>
        <taxon>Convolvulaceae</taxon>
        <taxon>Cuscuteae</taxon>
        <taxon>Cuscuta</taxon>
        <taxon>Cuscuta subgen. Cuscuta</taxon>
    </lineage>
</organism>
<dbReference type="OrthoDB" id="1819862at2759"/>
<protein>
    <submittedName>
        <fullName evidence="2">Uncharacterized protein</fullName>
    </submittedName>
</protein>
<dbReference type="Proteomes" id="UP001152484">
    <property type="component" value="Unassembled WGS sequence"/>
</dbReference>
<reference evidence="2" key="1">
    <citation type="submission" date="2022-07" db="EMBL/GenBank/DDBJ databases">
        <authorList>
            <person name="Macas J."/>
            <person name="Novak P."/>
            <person name="Neumann P."/>
        </authorList>
    </citation>
    <scope>NUCLEOTIDE SEQUENCE</scope>
</reference>
<keyword evidence="1" id="KW-0812">Transmembrane</keyword>
<evidence type="ECO:0000313" key="3">
    <source>
        <dbReference type="Proteomes" id="UP001152484"/>
    </source>
</evidence>
<feature type="transmembrane region" description="Helical" evidence="1">
    <location>
        <begin position="188"/>
        <end position="210"/>
    </location>
</feature>
<comment type="caution">
    <text evidence="2">The sequence shown here is derived from an EMBL/GenBank/DDBJ whole genome shotgun (WGS) entry which is preliminary data.</text>
</comment>
<dbReference type="EMBL" id="CAMAPE010000048">
    <property type="protein sequence ID" value="CAH9106037.1"/>
    <property type="molecule type" value="Genomic_DNA"/>
</dbReference>
<evidence type="ECO:0000313" key="2">
    <source>
        <dbReference type="EMBL" id="CAH9106037.1"/>
    </source>
</evidence>
<keyword evidence="3" id="KW-1185">Reference proteome</keyword>
<keyword evidence="1" id="KW-0472">Membrane</keyword>
<sequence length="213" mass="24033">MDTDKFFTKVEEKRFIESWKEKFAGSLGEWIPDTTIFTLASVSEKIFVTKDSGNGGDTVGNIWEKIRVEDIATRVDEQIVYAAVKAIGMDVPLPVKVNACQALSQLLNDTNSGVDWPHIKHLISSVIKHTMNGIFEILRATFRADHFTSQEALEVGSLLWDLLATPKFVFNVVFLLKERNNLHLDHNIVVSRYISLAFTIVLLFTLYTLLGCV</sequence>
<name>A0A9P1EHF8_CUSEU</name>
<keyword evidence="1" id="KW-1133">Transmembrane helix</keyword>
<evidence type="ECO:0000256" key="1">
    <source>
        <dbReference type="SAM" id="Phobius"/>
    </source>
</evidence>
<dbReference type="AlphaFoldDB" id="A0A9P1EHF8"/>
<gene>
    <name evidence="2" type="ORF">CEURO_LOCUS17163</name>
</gene>
<accession>A0A9P1EHF8</accession>